<accession>A0A2U0I7H8</accession>
<sequence length="124" mass="13427">MILLSTSSFAVQQHFCGDALIDSTVFSPLEKCSDAPCSNPLNIPLMAQPDCCSDVVDVVEGRKFVVHKLSVHKYNHPLSEPALAEASFSSSSFKELSAQVVPHKSYTPPTLVADVHVANQVFLI</sequence>
<evidence type="ECO:0000313" key="2">
    <source>
        <dbReference type="Proteomes" id="UP000245962"/>
    </source>
</evidence>
<dbReference type="InterPro" id="IPR058060">
    <property type="entry name" value="HYC_CC_PP"/>
</dbReference>
<gene>
    <name evidence="1" type="ORF">DDV96_00575</name>
</gene>
<name>A0A2U0I7H8_9FLAO</name>
<proteinExistence type="predicted"/>
<dbReference type="Proteomes" id="UP000245962">
    <property type="component" value="Unassembled WGS sequence"/>
</dbReference>
<dbReference type="EMBL" id="QEHR01000001">
    <property type="protein sequence ID" value="PVW17056.1"/>
    <property type="molecule type" value="Genomic_DNA"/>
</dbReference>
<keyword evidence="2" id="KW-1185">Reference proteome</keyword>
<dbReference type="NCBIfam" id="NF047658">
    <property type="entry name" value="HYC_CC_PP"/>
    <property type="match status" value="1"/>
</dbReference>
<dbReference type="Pfam" id="PF26622">
    <property type="entry name" value="DUF8199"/>
    <property type="match status" value="1"/>
</dbReference>
<evidence type="ECO:0000313" key="1">
    <source>
        <dbReference type="EMBL" id="PVW17056.1"/>
    </source>
</evidence>
<comment type="caution">
    <text evidence="1">The sequence shown here is derived from an EMBL/GenBank/DDBJ whole genome shotgun (WGS) entry which is preliminary data.</text>
</comment>
<protein>
    <submittedName>
        <fullName evidence="1">Uncharacterized protein</fullName>
    </submittedName>
</protein>
<organism evidence="1 2">
    <name type="scientific">Marixanthomonas spongiae</name>
    <dbReference type="NCBI Taxonomy" id="2174845"/>
    <lineage>
        <taxon>Bacteria</taxon>
        <taxon>Pseudomonadati</taxon>
        <taxon>Bacteroidota</taxon>
        <taxon>Flavobacteriia</taxon>
        <taxon>Flavobacteriales</taxon>
        <taxon>Flavobacteriaceae</taxon>
        <taxon>Marixanthomonas</taxon>
    </lineage>
</organism>
<reference evidence="1 2" key="1">
    <citation type="submission" date="2018-04" db="EMBL/GenBank/DDBJ databases">
        <title>Marixanthomonas spongiae HN-E44 sp. nov., isolated from a marine sponge.</title>
        <authorList>
            <person name="Luo L."/>
            <person name="Zhuang L."/>
        </authorList>
    </citation>
    <scope>NUCLEOTIDE SEQUENCE [LARGE SCALE GENOMIC DNA]</scope>
    <source>
        <strain evidence="1 2">HN-E44</strain>
    </source>
</reference>
<dbReference type="InterPro" id="IPR058512">
    <property type="entry name" value="DUF8199"/>
</dbReference>
<dbReference type="AlphaFoldDB" id="A0A2U0I7H8"/>